<dbReference type="PROSITE" id="PS51194">
    <property type="entry name" value="HELICASE_CTER"/>
    <property type="match status" value="1"/>
</dbReference>
<dbReference type="GO" id="GO:0006289">
    <property type="term" value="P:nucleotide-excision repair"/>
    <property type="evidence" value="ECO:0007669"/>
    <property type="project" value="TreeGrafter"/>
</dbReference>
<dbReference type="AlphaFoldDB" id="A0AAT9LDM3"/>
<organism evidence="5">
    <name type="scientific">Candidatus Fermentithermobacillus carboniphilus</name>
    <dbReference type="NCBI Taxonomy" id="3085328"/>
    <lineage>
        <taxon>Bacteria</taxon>
        <taxon>Bacillati</taxon>
        <taxon>Bacillota</taxon>
        <taxon>Candidatus Fermentithermobacillia</taxon>
        <taxon>Candidatus Fermentithermobacillales</taxon>
        <taxon>Candidatus Fermentithermobacillaceae</taxon>
        <taxon>Candidatus Fermentithermobacillus</taxon>
    </lineage>
</organism>
<keyword evidence="5" id="KW-0378">Hydrolase</keyword>
<feature type="domain" description="Helicase C-terminal" evidence="4">
    <location>
        <begin position="286"/>
        <end position="434"/>
    </location>
</feature>
<protein>
    <submittedName>
        <fullName evidence="5">DEAD/DEAH box helicase</fullName>
    </submittedName>
</protein>
<dbReference type="PANTHER" id="PTHR47957">
    <property type="entry name" value="ATP-DEPENDENT HELICASE HRQ1"/>
    <property type="match status" value="1"/>
</dbReference>
<dbReference type="Pfam" id="PF00271">
    <property type="entry name" value="Helicase_C"/>
    <property type="match status" value="1"/>
</dbReference>
<dbReference type="SUPFAM" id="SSF52540">
    <property type="entry name" value="P-loop containing nucleoside triphosphate hydrolases"/>
    <property type="match status" value="1"/>
</dbReference>
<reference evidence="5" key="1">
    <citation type="submission" date="2020-10" db="EMBL/GenBank/DDBJ databases">
        <authorList>
            <person name="Kadnikov V."/>
            <person name="Beletsky A.V."/>
            <person name="Mardanov A.V."/>
            <person name="Karnachuk O.V."/>
            <person name="Ravin N.V."/>
        </authorList>
    </citation>
    <scope>NUCLEOTIDE SEQUENCE</scope>
    <source>
        <strain evidence="5">Bu02</strain>
    </source>
</reference>
<reference evidence="5" key="2">
    <citation type="journal article" date="2023" name="Biology">
        <title>Prokaryotic Life Associated with Coal-Fire Gas Vents Revealed by Metagenomics.</title>
        <authorList>
            <person name="Kadnikov V.V."/>
            <person name="Mardanov A.V."/>
            <person name="Beletsky A.V."/>
            <person name="Karnachuk O.V."/>
            <person name="Ravin N.V."/>
        </authorList>
    </citation>
    <scope>NUCLEOTIDE SEQUENCE</scope>
    <source>
        <strain evidence="5">Bu02</strain>
    </source>
</reference>
<dbReference type="SMART" id="SM00487">
    <property type="entry name" value="DEXDc"/>
    <property type="match status" value="1"/>
</dbReference>
<feature type="domain" description="Helicase ATP-binding" evidence="3">
    <location>
        <begin position="70"/>
        <end position="250"/>
    </location>
</feature>
<dbReference type="InterPro" id="IPR027417">
    <property type="entry name" value="P-loop_NTPase"/>
</dbReference>
<accession>A0AAT9LDM3</accession>
<dbReference type="EMBL" id="CP062796">
    <property type="protein sequence ID" value="QUL98657.1"/>
    <property type="molecule type" value="Genomic_DNA"/>
</dbReference>
<evidence type="ECO:0000256" key="1">
    <source>
        <dbReference type="ARBA" id="ARBA00022741"/>
    </source>
</evidence>
<dbReference type="InterPro" id="IPR014001">
    <property type="entry name" value="Helicase_ATP-bd"/>
</dbReference>
<dbReference type="SMART" id="SM00490">
    <property type="entry name" value="HELICc"/>
    <property type="match status" value="1"/>
</dbReference>
<evidence type="ECO:0000259" key="3">
    <source>
        <dbReference type="PROSITE" id="PS51192"/>
    </source>
</evidence>
<keyword evidence="2" id="KW-0067">ATP-binding</keyword>
<sequence>MPKMAKKKVADILQELRDDPKFLSGVTAWHHIPPSSGQYVDIPPDIHASLRAALTKKGIKKLYSHQKEAYDLVSQGLNVCVVTPTASGKTLCYNLPVLDSILKDEKTRALYVFPTKALAQDQLAELVELSRLGEFSVSSFTFDGDTPSHKRRLAKEVGQVIITNPDMLHQAILPHHPTWVRLFSSLKFVVIDEMHGYRGVFGSHVANVIRRLKRVAQFYGSRPQFILASATIANPEELASTLIEEQVTVVNNNGAPSSGKEFIFYNPPVVQPDGEIRQSAIDAASRIASRFIKNDVQTIVFARSRVSVEILVQYLRDSYNDTLEKERIQGYRGGYLPNERRAIEKALREGEIVGVAATNALELGIDIGQLDCVVMAGYPGTIASTWQQAGRAGRRTGNSVAILVAGGSPLDQFIVKNPDYFFSQSPEYALINPNNPYILGEHTKCAAYELPFKDDPEDPPKLGSVDVSRILEHLAEQKILYRAHSRWNWSSESFPAQGVSLRSASSENFVVVDTTRGAEVIGEVDWASAPLLIHDEAIYMHKGEQYHVLKLDYPARKAYVKKVNVDYYTDASLAVGIRVISVDQVSTESPFNPKFGEVSVTALATIFKKIKLYTHENVGSGEISLPEMNMHTQGMWFTLPDQVVKGMDPHSVGGVLSGLANVILNIAPLFLMCDKKDLGVSVEVRSTYEQKPTIYLYDSYPGGVGLSEKGFHLLPQILKASKELISACQCRSGCPGCVGPEAEVGKGTKDLCLSILRQCGVE</sequence>
<dbReference type="GO" id="GO:0005524">
    <property type="term" value="F:ATP binding"/>
    <property type="evidence" value="ECO:0007669"/>
    <property type="project" value="UniProtKB-KW"/>
</dbReference>
<proteinExistence type="predicted"/>
<keyword evidence="1" id="KW-0547">Nucleotide-binding</keyword>
<dbReference type="Pfam" id="PF00270">
    <property type="entry name" value="DEAD"/>
    <property type="match status" value="1"/>
</dbReference>
<dbReference type="GO" id="GO:0036297">
    <property type="term" value="P:interstrand cross-link repair"/>
    <property type="evidence" value="ECO:0007669"/>
    <property type="project" value="TreeGrafter"/>
</dbReference>
<dbReference type="CDD" id="cd18797">
    <property type="entry name" value="SF2_C_Hrq"/>
    <property type="match status" value="1"/>
</dbReference>
<dbReference type="InterPro" id="IPR055227">
    <property type="entry name" value="HRQ1_WHD"/>
</dbReference>
<dbReference type="InterPro" id="IPR001650">
    <property type="entry name" value="Helicase_C-like"/>
</dbReference>
<dbReference type="CDD" id="cd17923">
    <property type="entry name" value="DEXHc_Hrq1-like"/>
    <property type="match status" value="1"/>
</dbReference>
<gene>
    <name evidence="5" type="ORF">IMF26_00760</name>
</gene>
<dbReference type="GO" id="GO:0043138">
    <property type="term" value="F:3'-5' DNA helicase activity"/>
    <property type="evidence" value="ECO:0007669"/>
    <property type="project" value="TreeGrafter"/>
</dbReference>
<dbReference type="InterPro" id="IPR018973">
    <property type="entry name" value="MZB"/>
</dbReference>
<name>A0AAT9LDM3_9FIRM</name>
<dbReference type="GO" id="GO:0003676">
    <property type="term" value="F:nucleic acid binding"/>
    <property type="evidence" value="ECO:0007669"/>
    <property type="project" value="InterPro"/>
</dbReference>
<dbReference type="PROSITE" id="PS51192">
    <property type="entry name" value="HELICASE_ATP_BIND_1"/>
    <property type="match status" value="1"/>
</dbReference>
<evidence type="ECO:0000259" key="4">
    <source>
        <dbReference type="PROSITE" id="PS51194"/>
    </source>
</evidence>
<dbReference type="Gene3D" id="3.40.50.300">
    <property type="entry name" value="P-loop containing nucleotide triphosphate hydrolases"/>
    <property type="match status" value="2"/>
</dbReference>
<keyword evidence="5" id="KW-0347">Helicase</keyword>
<dbReference type="PANTHER" id="PTHR47957:SF3">
    <property type="entry name" value="ATP-DEPENDENT HELICASE HRQ1"/>
    <property type="match status" value="1"/>
</dbReference>
<evidence type="ECO:0000313" key="5">
    <source>
        <dbReference type="EMBL" id="QUL98657.1"/>
    </source>
</evidence>
<dbReference type="Pfam" id="PF22982">
    <property type="entry name" value="WHD_HRQ1"/>
    <property type="match status" value="1"/>
</dbReference>
<dbReference type="Pfam" id="PF09369">
    <property type="entry name" value="MZB"/>
    <property type="match status" value="1"/>
</dbReference>
<dbReference type="InterPro" id="IPR011545">
    <property type="entry name" value="DEAD/DEAH_box_helicase_dom"/>
</dbReference>
<dbReference type="KEGG" id="fcz:IMF26_00760"/>
<evidence type="ECO:0000256" key="2">
    <source>
        <dbReference type="ARBA" id="ARBA00022840"/>
    </source>
</evidence>